<dbReference type="AlphaFoldDB" id="A0A6J2UM26"/>
<dbReference type="CTD" id="101886360"/>
<keyword evidence="2" id="KW-1185">Reference proteome</keyword>
<evidence type="ECO:0000313" key="2">
    <source>
        <dbReference type="Proteomes" id="UP000504632"/>
    </source>
</evidence>
<dbReference type="PANTHER" id="PTHR33887">
    <property type="entry name" value="PB1 DOMAIN-CONTAINING PROTEIN"/>
    <property type="match status" value="1"/>
</dbReference>
<accession>A0A6J2UM26</accession>
<dbReference type="GeneID" id="115804751"/>
<gene>
    <name evidence="3" type="primary">c8h22orf15</name>
</gene>
<dbReference type="RefSeq" id="XP_030621114.1">
    <property type="nucleotide sequence ID" value="XM_030765254.1"/>
</dbReference>
<feature type="region of interest" description="Disordered" evidence="1">
    <location>
        <begin position="114"/>
        <end position="149"/>
    </location>
</feature>
<organism evidence="2 3">
    <name type="scientific">Chanos chanos</name>
    <name type="common">Milkfish</name>
    <name type="synonym">Mugil chanos</name>
    <dbReference type="NCBI Taxonomy" id="29144"/>
    <lineage>
        <taxon>Eukaryota</taxon>
        <taxon>Metazoa</taxon>
        <taxon>Chordata</taxon>
        <taxon>Craniata</taxon>
        <taxon>Vertebrata</taxon>
        <taxon>Euteleostomi</taxon>
        <taxon>Actinopterygii</taxon>
        <taxon>Neopterygii</taxon>
        <taxon>Teleostei</taxon>
        <taxon>Ostariophysi</taxon>
        <taxon>Gonorynchiformes</taxon>
        <taxon>Chanidae</taxon>
        <taxon>Chanos</taxon>
    </lineage>
</organism>
<name>A0A6J2UM26_CHACN</name>
<dbReference type="PANTHER" id="PTHR33887:SF1">
    <property type="entry name" value="GENE 867-RELATED"/>
    <property type="match status" value="1"/>
</dbReference>
<evidence type="ECO:0000313" key="3">
    <source>
        <dbReference type="RefSeq" id="XP_030621114.1"/>
    </source>
</evidence>
<proteinExistence type="predicted"/>
<dbReference type="Pfam" id="PF15874">
    <property type="entry name" value="Il2rg"/>
    <property type="match status" value="1"/>
</dbReference>
<dbReference type="OrthoDB" id="2109241at2759"/>
<feature type="compositionally biased region" description="Polar residues" evidence="1">
    <location>
        <begin position="139"/>
        <end position="149"/>
    </location>
</feature>
<evidence type="ECO:0000256" key="1">
    <source>
        <dbReference type="SAM" id="MobiDB-lite"/>
    </source>
</evidence>
<sequence length="149" mass="16878">MFVSVLFGEGRREIFNLNCRIANFIQCLKEKCNVDPQESVDLMDKTGELVNLSEKEQSVHLASTLLKERQIYILIRVSRSNSTDGHKYYPLLSDLGRSHPELAEVLRKLSNPIKERDRKGAHLKKGGVIQNKNKCGANNKKSVVTTPRS</sequence>
<dbReference type="Proteomes" id="UP000504632">
    <property type="component" value="Chromosome 1"/>
</dbReference>
<protein>
    <submittedName>
        <fullName evidence="3">Uncharacterized protein C22orf15</fullName>
    </submittedName>
</protein>
<dbReference type="InParanoid" id="A0A6J2UM26"/>
<reference evidence="3" key="1">
    <citation type="submission" date="2025-08" db="UniProtKB">
        <authorList>
            <consortium name="RefSeq"/>
        </authorList>
    </citation>
    <scope>IDENTIFICATION</scope>
</reference>
<dbReference type="InterPro" id="IPR039471">
    <property type="entry name" value="CXorf65-like"/>
</dbReference>